<evidence type="ECO:0000256" key="6">
    <source>
        <dbReference type="ARBA" id="ARBA00066388"/>
    </source>
</evidence>
<evidence type="ECO:0000256" key="1">
    <source>
        <dbReference type="ARBA" id="ARBA00005417"/>
    </source>
</evidence>
<dbReference type="SMART" id="SM00382">
    <property type="entry name" value="AAA"/>
    <property type="match status" value="1"/>
</dbReference>
<dbReference type="GO" id="GO:0016887">
    <property type="term" value="F:ATP hydrolysis activity"/>
    <property type="evidence" value="ECO:0007669"/>
    <property type="project" value="InterPro"/>
</dbReference>
<evidence type="ECO:0000256" key="2">
    <source>
        <dbReference type="ARBA" id="ARBA00022448"/>
    </source>
</evidence>
<dbReference type="AlphaFoldDB" id="A0A5C8UPP7"/>
<keyword evidence="2" id="KW-0813">Transport</keyword>
<dbReference type="PROSITE" id="PS50893">
    <property type="entry name" value="ABC_TRANSPORTER_2"/>
    <property type="match status" value="1"/>
</dbReference>
<dbReference type="GO" id="GO:0016020">
    <property type="term" value="C:membrane"/>
    <property type="evidence" value="ECO:0007669"/>
    <property type="project" value="InterPro"/>
</dbReference>
<comment type="caution">
    <text evidence="9">The sequence shown here is derived from an EMBL/GenBank/DDBJ whole genome shotgun (WGS) entry which is preliminary data.</text>
</comment>
<proteinExistence type="inferred from homology"/>
<dbReference type="InterPro" id="IPR027417">
    <property type="entry name" value="P-loop_NTPase"/>
</dbReference>
<evidence type="ECO:0000313" key="9">
    <source>
        <dbReference type="EMBL" id="TXN29851.1"/>
    </source>
</evidence>
<dbReference type="Gene3D" id="3.40.50.300">
    <property type="entry name" value="P-loop containing nucleotide triphosphate hydrolases"/>
    <property type="match status" value="1"/>
</dbReference>
<accession>A0A5C8UPP7</accession>
<evidence type="ECO:0000256" key="7">
    <source>
        <dbReference type="SAM" id="MobiDB-lite"/>
    </source>
</evidence>
<evidence type="ECO:0000256" key="5">
    <source>
        <dbReference type="ARBA" id="ARBA00022840"/>
    </source>
</evidence>
<dbReference type="EMBL" id="VRMG01000008">
    <property type="protein sequence ID" value="TXN29851.1"/>
    <property type="molecule type" value="Genomic_DNA"/>
</dbReference>
<keyword evidence="10" id="KW-1185">Reference proteome</keyword>
<feature type="region of interest" description="Disordered" evidence="7">
    <location>
        <begin position="1"/>
        <end position="42"/>
    </location>
</feature>
<gene>
    <name evidence="9" type="ORF">FVP33_11955</name>
</gene>
<organism evidence="9 10">
    <name type="scientific">Lacisediminihabitans profunda</name>
    <dbReference type="NCBI Taxonomy" id="2594790"/>
    <lineage>
        <taxon>Bacteria</taxon>
        <taxon>Bacillati</taxon>
        <taxon>Actinomycetota</taxon>
        <taxon>Actinomycetes</taxon>
        <taxon>Micrococcales</taxon>
        <taxon>Microbacteriaceae</taxon>
        <taxon>Lacisediminihabitans</taxon>
    </lineage>
</organism>
<feature type="domain" description="ABC transporter" evidence="8">
    <location>
        <begin position="57"/>
        <end position="294"/>
    </location>
</feature>
<dbReference type="GO" id="GO:0031460">
    <property type="term" value="P:glycine betaine transport"/>
    <property type="evidence" value="ECO:0007669"/>
    <property type="project" value="InterPro"/>
</dbReference>
<name>A0A5C8UPP7_9MICO</name>
<reference evidence="9 10" key="1">
    <citation type="submission" date="2019-08" db="EMBL/GenBank/DDBJ databases">
        <title>Bacterial whole genome sequence for Glaciihabitans sp. CHu50b-6-2.</title>
        <authorList>
            <person name="Jin L."/>
        </authorList>
    </citation>
    <scope>NUCLEOTIDE SEQUENCE [LARGE SCALE GENOMIC DNA]</scope>
    <source>
        <strain evidence="9 10">CHu50b-6-2</strain>
    </source>
</reference>
<comment type="similarity">
    <text evidence="1">Belongs to the ABC transporter superfamily.</text>
</comment>
<keyword evidence="5 9" id="KW-0067">ATP-binding</keyword>
<evidence type="ECO:0000256" key="3">
    <source>
        <dbReference type="ARBA" id="ARBA00022737"/>
    </source>
</evidence>
<dbReference type="PANTHER" id="PTHR43117">
    <property type="entry name" value="OSMOPROTECTANT IMPORT ATP-BINDING PROTEIN OSMV"/>
    <property type="match status" value="1"/>
</dbReference>
<sequence length="383" mass="40922">MRSTSRSPALSASSSSRSSSTRSSSPSPATRRQGDSVPKTPDTAIIQIARNTSGARIVLDHVTKSYANQPVAAVEDFSMTAEPGELIMFVGPSGCGKTTTMKMINRIIEPTSGSISIDGRDVLSLNPHELRRHIGYVIQQIGLFPHMTIAENIAVVPKLLGWSKNAIGDRIDELLTTVELNPRDFAHRYPKQLSGGQQQRVGVARALAADPPVMLMDEPFGATDPITREKLQAEFLRLQDSLGKTIIFVTHDFDEAVRLGDRIAVLSDRSQIEQFDTPANILASPANDYVASFIGHGAAIKRLTLIPVTDAVLGPVSESSGGPITVCDTDTLRDALDSLVLTGLAALTVVDEARRPIGSISVDRISAVLGADVATPTVQASRP</sequence>
<dbReference type="Pfam" id="PF00005">
    <property type="entry name" value="ABC_tran"/>
    <property type="match status" value="1"/>
</dbReference>
<dbReference type="NCBIfam" id="TIGR01186">
    <property type="entry name" value="proV"/>
    <property type="match status" value="1"/>
</dbReference>
<evidence type="ECO:0000259" key="8">
    <source>
        <dbReference type="PROSITE" id="PS50893"/>
    </source>
</evidence>
<dbReference type="InterPro" id="IPR003439">
    <property type="entry name" value="ABC_transporter-like_ATP-bd"/>
</dbReference>
<dbReference type="PROSITE" id="PS00211">
    <property type="entry name" value="ABC_TRANSPORTER_1"/>
    <property type="match status" value="1"/>
</dbReference>
<dbReference type="SUPFAM" id="SSF52540">
    <property type="entry name" value="P-loop containing nucleoside triphosphate hydrolases"/>
    <property type="match status" value="1"/>
</dbReference>
<dbReference type="InterPro" id="IPR003593">
    <property type="entry name" value="AAA+_ATPase"/>
</dbReference>
<dbReference type="Proteomes" id="UP000321379">
    <property type="component" value="Unassembled WGS sequence"/>
</dbReference>
<keyword evidence="4" id="KW-0547">Nucleotide-binding</keyword>
<dbReference type="SUPFAM" id="SSF54631">
    <property type="entry name" value="CBS-domain pair"/>
    <property type="match status" value="1"/>
</dbReference>
<dbReference type="PANTHER" id="PTHR43117:SF4">
    <property type="entry name" value="OSMOPROTECTANT IMPORT ATP-BINDING PROTEIN OSMV"/>
    <property type="match status" value="1"/>
</dbReference>
<protein>
    <recommendedName>
        <fullName evidence="6">ABC-type quaternary amine transporter</fullName>
        <ecNumber evidence="6">7.6.2.9</ecNumber>
    </recommendedName>
</protein>
<dbReference type="GO" id="GO:0005524">
    <property type="term" value="F:ATP binding"/>
    <property type="evidence" value="ECO:0007669"/>
    <property type="project" value="UniProtKB-KW"/>
</dbReference>
<dbReference type="FunFam" id="3.40.50.300:FF:000425">
    <property type="entry name" value="Probable ABC transporter, ATP-binding subunit"/>
    <property type="match status" value="1"/>
</dbReference>
<dbReference type="GO" id="GO:0015418">
    <property type="term" value="F:ABC-type quaternary ammonium compound transporting activity"/>
    <property type="evidence" value="ECO:0007669"/>
    <property type="project" value="UniProtKB-EC"/>
</dbReference>
<dbReference type="InterPro" id="IPR046342">
    <property type="entry name" value="CBS_dom_sf"/>
</dbReference>
<evidence type="ECO:0000313" key="10">
    <source>
        <dbReference type="Proteomes" id="UP000321379"/>
    </source>
</evidence>
<evidence type="ECO:0000256" key="4">
    <source>
        <dbReference type="ARBA" id="ARBA00022741"/>
    </source>
</evidence>
<keyword evidence="3" id="KW-0677">Repeat</keyword>
<dbReference type="InterPro" id="IPR017871">
    <property type="entry name" value="ABC_transporter-like_CS"/>
</dbReference>
<feature type="compositionally biased region" description="Low complexity" evidence="7">
    <location>
        <begin position="1"/>
        <end position="31"/>
    </location>
</feature>
<dbReference type="InterPro" id="IPR005892">
    <property type="entry name" value="Gly-betaine_transp_ATP-bd"/>
</dbReference>
<dbReference type="EC" id="7.6.2.9" evidence="6"/>